<gene>
    <name evidence="3" type="ORF">PECAL_3P02390</name>
</gene>
<feature type="domain" description="C-type lectin" evidence="2">
    <location>
        <begin position="215"/>
        <end position="279"/>
    </location>
</feature>
<organism evidence="3 4">
    <name type="scientific">Pelagomonas calceolata</name>
    <dbReference type="NCBI Taxonomy" id="35677"/>
    <lineage>
        <taxon>Eukaryota</taxon>
        <taxon>Sar</taxon>
        <taxon>Stramenopiles</taxon>
        <taxon>Ochrophyta</taxon>
        <taxon>Pelagophyceae</taxon>
        <taxon>Pelagomonadales</taxon>
        <taxon>Pelagomonadaceae</taxon>
        <taxon>Pelagomonas</taxon>
    </lineage>
</organism>
<keyword evidence="1" id="KW-1133">Transmembrane helix</keyword>
<sequence>MPKVAPADEAEAKARLLPQSHGDVAAFARTASRWLERSDLEGTKIGAAHAHLVKAEHAELAKATVLVRRAPEPESLVGSLELHETRALARQGEVETDEAFSGAGLFGGRRPFAIFLWFLFGAIMLVLSIQYACSLAVRDAEAEPAVYFDVRAVARGKPAFMVPPTVDRCMGPCTHRDARRACEILGGTLPWGPSTASLSYDQFRDEERFHDADTWLGPRRRAPAGAFQWLDGALVADGPWASGAAPPTMAEDDCLYVVSGTDGRWAAAACGEKKIARCQGNAARTTRMELSIFLMVFCMAATLLWRAWALWRGRDYLAYHALTSFTVVFALTFQFFGIAVYAHRPWAGGVFTLCLVTSGALIALQVGYHLALRDVYVAQLWITILFYYFGIGFVLLIAVFSWAWPIGPLLLVVAAYLHYSRNQALKTSWDMIKGDFEKYEATWARLVAETGDIDAHVARLQDELAAALGGGSTGVAAAIGRSVRRGRTGDHPRQCVGDLAVLFGQACKLNAYYQLAVATWSAGLTGAVVSHAPIKRRDRAIEKLWRSYRGDARFCIDLVRASITFQSFDAITECVKRIREDPRACVVHAKNRFRREYDAKGTAGYRNVSLSIVLVDAVTSSLGVETHVCELQLGIAPFEDLKHSMGGDVEAGGGESGHQRYKRFRNLRAI</sequence>
<dbReference type="AlphaFoldDB" id="A0A8J2WXY7"/>
<evidence type="ECO:0000256" key="1">
    <source>
        <dbReference type="SAM" id="Phobius"/>
    </source>
</evidence>
<dbReference type="InterPro" id="IPR001304">
    <property type="entry name" value="C-type_lectin-like"/>
</dbReference>
<dbReference type="InterPro" id="IPR016187">
    <property type="entry name" value="CTDL_fold"/>
</dbReference>
<dbReference type="SUPFAM" id="SSF56436">
    <property type="entry name" value="C-type lectin-like"/>
    <property type="match status" value="1"/>
</dbReference>
<keyword evidence="1" id="KW-0812">Transmembrane</keyword>
<dbReference type="Pfam" id="PF00059">
    <property type="entry name" value="Lectin_C"/>
    <property type="match status" value="1"/>
</dbReference>
<dbReference type="Proteomes" id="UP000789595">
    <property type="component" value="Unassembled WGS sequence"/>
</dbReference>
<evidence type="ECO:0000313" key="4">
    <source>
        <dbReference type="Proteomes" id="UP000789595"/>
    </source>
</evidence>
<feature type="transmembrane region" description="Helical" evidence="1">
    <location>
        <begin position="376"/>
        <end position="396"/>
    </location>
</feature>
<feature type="transmembrane region" description="Helical" evidence="1">
    <location>
        <begin position="112"/>
        <end position="132"/>
    </location>
</feature>
<dbReference type="OrthoDB" id="203657at2759"/>
<dbReference type="EMBL" id="CAKKNE010000003">
    <property type="protein sequence ID" value="CAH0370360.1"/>
    <property type="molecule type" value="Genomic_DNA"/>
</dbReference>
<accession>A0A8J2WXY7</accession>
<dbReference type="PROSITE" id="PS50041">
    <property type="entry name" value="C_TYPE_LECTIN_2"/>
    <property type="match status" value="1"/>
</dbReference>
<feature type="transmembrane region" description="Helical" evidence="1">
    <location>
        <begin position="402"/>
        <end position="419"/>
    </location>
</feature>
<dbReference type="Gene3D" id="3.10.100.10">
    <property type="entry name" value="Mannose-Binding Protein A, subunit A"/>
    <property type="match status" value="1"/>
</dbReference>
<reference evidence="3" key="1">
    <citation type="submission" date="2021-11" db="EMBL/GenBank/DDBJ databases">
        <authorList>
            <consortium name="Genoscope - CEA"/>
            <person name="William W."/>
        </authorList>
    </citation>
    <scope>NUCLEOTIDE SEQUENCE</scope>
</reference>
<feature type="transmembrane region" description="Helical" evidence="1">
    <location>
        <begin position="316"/>
        <end position="340"/>
    </location>
</feature>
<evidence type="ECO:0000259" key="2">
    <source>
        <dbReference type="PROSITE" id="PS50041"/>
    </source>
</evidence>
<comment type="caution">
    <text evidence="3">The sequence shown here is derived from an EMBL/GenBank/DDBJ whole genome shotgun (WGS) entry which is preliminary data.</text>
</comment>
<keyword evidence="4" id="KW-1185">Reference proteome</keyword>
<proteinExistence type="predicted"/>
<evidence type="ECO:0000313" key="3">
    <source>
        <dbReference type="EMBL" id="CAH0370360.1"/>
    </source>
</evidence>
<dbReference type="CDD" id="cd00037">
    <property type="entry name" value="CLECT"/>
    <property type="match status" value="1"/>
</dbReference>
<feature type="transmembrane region" description="Helical" evidence="1">
    <location>
        <begin position="290"/>
        <end position="309"/>
    </location>
</feature>
<protein>
    <recommendedName>
        <fullName evidence="2">C-type lectin domain-containing protein</fullName>
    </recommendedName>
</protein>
<dbReference type="InterPro" id="IPR016186">
    <property type="entry name" value="C-type_lectin-like/link_sf"/>
</dbReference>
<name>A0A8J2WXY7_9STRA</name>
<feature type="transmembrane region" description="Helical" evidence="1">
    <location>
        <begin position="346"/>
        <end position="364"/>
    </location>
</feature>
<keyword evidence="1" id="KW-0472">Membrane</keyword>